<evidence type="ECO:0008006" key="3">
    <source>
        <dbReference type="Google" id="ProtNLM"/>
    </source>
</evidence>
<organism evidence="1 2">
    <name type="scientific">Sphaerobolus stellatus (strain SS14)</name>
    <dbReference type="NCBI Taxonomy" id="990650"/>
    <lineage>
        <taxon>Eukaryota</taxon>
        <taxon>Fungi</taxon>
        <taxon>Dikarya</taxon>
        <taxon>Basidiomycota</taxon>
        <taxon>Agaricomycotina</taxon>
        <taxon>Agaricomycetes</taxon>
        <taxon>Phallomycetidae</taxon>
        <taxon>Geastrales</taxon>
        <taxon>Sphaerobolaceae</taxon>
        <taxon>Sphaerobolus</taxon>
    </lineage>
</organism>
<protein>
    <recommendedName>
        <fullName evidence="3">F-box domain-containing protein</fullName>
    </recommendedName>
</protein>
<accession>A0A0C9UMB8</accession>
<reference evidence="1 2" key="1">
    <citation type="submission" date="2014-06" db="EMBL/GenBank/DDBJ databases">
        <title>Evolutionary Origins and Diversification of the Mycorrhizal Mutualists.</title>
        <authorList>
            <consortium name="DOE Joint Genome Institute"/>
            <consortium name="Mycorrhizal Genomics Consortium"/>
            <person name="Kohler A."/>
            <person name="Kuo A."/>
            <person name="Nagy L.G."/>
            <person name="Floudas D."/>
            <person name="Copeland A."/>
            <person name="Barry K.W."/>
            <person name="Cichocki N."/>
            <person name="Veneault-Fourrey C."/>
            <person name="LaButti K."/>
            <person name="Lindquist E.A."/>
            <person name="Lipzen A."/>
            <person name="Lundell T."/>
            <person name="Morin E."/>
            <person name="Murat C."/>
            <person name="Riley R."/>
            <person name="Ohm R."/>
            <person name="Sun H."/>
            <person name="Tunlid A."/>
            <person name="Henrissat B."/>
            <person name="Grigoriev I.V."/>
            <person name="Hibbett D.S."/>
            <person name="Martin F."/>
        </authorList>
    </citation>
    <scope>NUCLEOTIDE SEQUENCE [LARGE SCALE GENOMIC DNA]</scope>
    <source>
        <strain evidence="1 2">SS14</strain>
    </source>
</reference>
<dbReference type="Proteomes" id="UP000054279">
    <property type="component" value="Unassembled WGS sequence"/>
</dbReference>
<keyword evidence="2" id="KW-1185">Reference proteome</keyword>
<evidence type="ECO:0000313" key="1">
    <source>
        <dbReference type="EMBL" id="KIJ35979.1"/>
    </source>
</evidence>
<dbReference type="Gene3D" id="3.80.10.10">
    <property type="entry name" value="Ribonuclease Inhibitor"/>
    <property type="match status" value="1"/>
</dbReference>
<dbReference type="HOGENOM" id="CLU_578926_0_0_1"/>
<dbReference type="SUPFAM" id="SSF52047">
    <property type="entry name" value="RNI-like"/>
    <property type="match status" value="1"/>
</dbReference>
<dbReference type="EMBL" id="KN837183">
    <property type="protein sequence ID" value="KIJ35979.1"/>
    <property type="molecule type" value="Genomic_DNA"/>
</dbReference>
<gene>
    <name evidence="1" type="ORF">M422DRAFT_34473</name>
</gene>
<proteinExistence type="predicted"/>
<dbReference type="OrthoDB" id="3051796at2759"/>
<evidence type="ECO:0000313" key="2">
    <source>
        <dbReference type="Proteomes" id="UP000054279"/>
    </source>
</evidence>
<sequence length="487" mass="55209">MMVSLQVLQTHGLLDSTCLLHGNNPGIGVLSDDVLRILFEHTAAEAATAVSTALRLSHTSRRWRHVARHLATLWTRIHDGNGALTSLCVSLSKKADLYVTLTPKCRHASDVAYRMGCEFHRIVRLELDVSFVHLRHIIPLLAFHPAPRLQHCRISSFPVDSPRRRANMDVLTRLFMLPLFGGHSKSLQRVEFARIAPFPDSNVWRNLNSIMLRGLEPMFALDDMITILKRSPQLTELDIFDSIYLPDIFFEESMELPQLESLSIRSCPPDVTSRFLDVVSMPDLQRLHIEPSLVTLNAEFHNILNLASLSRYFLRKITHLSLMDSEECGNADAASTKYPFLIGKSSLDPHVHLTIQLISRSQGIYTQLLSLFPSVETLIVHHPSLMRTWDLSTSTSVTTLRIEKAPNLFILNDIERNGCLPNLQHVMIRGSDIDEGQLELLTSLLGHWKGCELTLEDCPDIHRNFVLPHCKDLDIPVRFTNVDHTEM</sequence>
<dbReference type="InterPro" id="IPR032675">
    <property type="entry name" value="LRR_dom_sf"/>
</dbReference>
<name>A0A0C9UMB8_SPHS4</name>
<dbReference type="AlphaFoldDB" id="A0A0C9UMB8"/>